<dbReference type="InterPro" id="IPR058245">
    <property type="entry name" value="NreC/VraR/RcsB-like_REC"/>
</dbReference>
<proteinExistence type="predicted"/>
<comment type="caution">
    <text evidence="6">The sequence shown here is derived from an EMBL/GenBank/DDBJ whole genome shotgun (WGS) entry which is preliminary data.</text>
</comment>
<dbReference type="SMART" id="SM00421">
    <property type="entry name" value="HTH_LUXR"/>
    <property type="match status" value="1"/>
</dbReference>
<evidence type="ECO:0000259" key="5">
    <source>
        <dbReference type="PROSITE" id="PS50110"/>
    </source>
</evidence>
<evidence type="ECO:0000313" key="7">
    <source>
        <dbReference type="Proteomes" id="UP000290545"/>
    </source>
</evidence>
<dbReference type="InterPro" id="IPR000792">
    <property type="entry name" value="Tscrpt_reg_LuxR_C"/>
</dbReference>
<dbReference type="Pfam" id="PF00072">
    <property type="entry name" value="Response_reg"/>
    <property type="match status" value="1"/>
</dbReference>
<dbReference type="GO" id="GO:0000160">
    <property type="term" value="P:phosphorelay signal transduction system"/>
    <property type="evidence" value="ECO:0007669"/>
    <property type="project" value="InterPro"/>
</dbReference>
<dbReference type="RefSeq" id="WP_129003759.1">
    <property type="nucleotide sequence ID" value="NZ_SDHZ01000002.1"/>
</dbReference>
<dbReference type="SMART" id="SM00448">
    <property type="entry name" value="REC"/>
    <property type="match status" value="1"/>
</dbReference>
<name>A0A4Q1D3E7_9BACT</name>
<evidence type="ECO:0000256" key="2">
    <source>
        <dbReference type="ARBA" id="ARBA00023125"/>
    </source>
</evidence>
<dbReference type="InterPro" id="IPR001789">
    <property type="entry name" value="Sig_transdc_resp-reg_receiver"/>
</dbReference>
<keyword evidence="1 3" id="KW-0597">Phosphoprotein</keyword>
<dbReference type="AlphaFoldDB" id="A0A4Q1D3E7"/>
<dbReference type="Proteomes" id="UP000290545">
    <property type="component" value="Unassembled WGS sequence"/>
</dbReference>
<dbReference type="Pfam" id="PF00196">
    <property type="entry name" value="GerE"/>
    <property type="match status" value="1"/>
</dbReference>
<evidence type="ECO:0000256" key="3">
    <source>
        <dbReference type="PROSITE-ProRule" id="PRU00169"/>
    </source>
</evidence>
<protein>
    <submittedName>
        <fullName evidence="6">Response regulator transcription factor</fullName>
    </submittedName>
</protein>
<dbReference type="InterPro" id="IPR011006">
    <property type="entry name" value="CheY-like_superfamily"/>
</dbReference>
<evidence type="ECO:0000259" key="4">
    <source>
        <dbReference type="PROSITE" id="PS50043"/>
    </source>
</evidence>
<dbReference type="GO" id="GO:0003677">
    <property type="term" value="F:DNA binding"/>
    <property type="evidence" value="ECO:0007669"/>
    <property type="project" value="UniProtKB-KW"/>
</dbReference>
<dbReference type="OrthoDB" id="9797341at2"/>
<dbReference type="PANTHER" id="PTHR43214:SF43">
    <property type="entry name" value="TWO-COMPONENT RESPONSE REGULATOR"/>
    <property type="match status" value="1"/>
</dbReference>
<organism evidence="6 7">
    <name type="scientific">Filimonas effusa</name>
    <dbReference type="NCBI Taxonomy" id="2508721"/>
    <lineage>
        <taxon>Bacteria</taxon>
        <taxon>Pseudomonadati</taxon>
        <taxon>Bacteroidota</taxon>
        <taxon>Chitinophagia</taxon>
        <taxon>Chitinophagales</taxon>
        <taxon>Chitinophagaceae</taxon>
        <taxon>Filimonas</taxon>
    </lineage>
</organism>
<feature type="domain" description="Response regulatory" evidence="5">
    <location>
        <begin position="3"/>
        <end position="119"/>
    </location>
</feature>
<dbReference type="PANTHER" id="PTHR43214">
    <property type="entry name" value="TWO-COMPONENT RESPONSE REGULATOR"/>
    <property type="match status" value="1"/>
</dbReference>
<keyword evidence="7" id="KW-1185">Reference proteome</keyword>
<dbReference type="SUPFAM" id="SSF46894">
    <property type="entry name" value="C-terminal effector domain of the bipartite response regulators"/>
    <property type="match status" value="1"/>
</dbReference>
<sequence>MIKVSIADDHEIVLSGLQKILADVNDITVTALYTNGDALLEGLVTNKPDVLILDIQMPGKKGTELAPIIKKKYPSVKIIVLSNVEIMAQIKRMLQMGCMGYLLKNTDSETFIKAIRTVYGGEQFLHEEVRKQMVNSLFTPSHYVKITRREKEILQMIADELTTQEIADKLFLSTHTVDNHRNNLLQKLNVRNTAGLMKKAVEEGLI</sequence>
<dbReference type="InterPro" id="IPR039420">
    <property type="entry name" value="WalR-like"/>
</dbReference>
<dbReference type="PRINTS" id="PR00038">
    <property type="entry name" value="HTHLUXR"/>
</dbReference>
<reference evidence="6 7" key="1">
    <citation type="submission" date="2019-01" db="EMBL/GenBank/DDBJ databases">
        <title>Filimonas sp. strain TTM-71.</title>
        <authorList>
            <person name="Chen W.-M."/>
        </authorList>
    </citation>
    <scope>NUCLEOTIDE SEQUENCE [LARGE SCALE GENOMIC DNA]</scope>
    <source>
        <strain evidence="6 7">TTM-71</strain>
    </source>
</reference>
<dbReference type="PROSITE" id="PS50043">
    <property type="entry name" value="HTH_LUXR_2"/>
    <property type="match status" value="1"/>
</dbReference>
<dbReference type="SUPFAM" id="SSF52172">
    <property type="entry name" value="CheY-like"/>
    <property type="match status" value="1"/>
</dbReference>
<dbReference type="CDD" id="cd17535">
    <property type="entry name" value="REC_NarL-like"/>
    <property type="match status" value="1"/>
</dbReference>
<feature type="domain" description="HTH luxR-type" evidence="4">
    <location>
        <begin position="139"/>
        <end position="204"/>
    </location>
</feature>
<gene>
    <name evidence="6" type="ORF">ESB13_12490</name>
</gene>
<dbReference type="CDD" id="cd06170">
    <property type="entry name" value="LuxR_C_like"/>
    <property type="match status" value="1"/>
</dbReference>
<feature type="modified residue" description="4-aspartylphosphate" evidence="3">
    <location>
        <position position="54"/>
    </location>
</feature>
<dbReference type="PROSITE" id="PS50110">
    <property type="entry name" value="RESPONSE_REGULATORY"/>
    <property type="match status" value="1"/>
</dbReference>
<dbReference type="GO" id="GO:0006355">
    <property type="term" value="P:regulation of DNA-templated transcription"/>
    <property type="evidence" value="ECO:0007669"/>
    <property type="project" value="InterPro"/>
</dbReference>
<evidence type="ECO:0000313" key="6">
    <source>
        <dbReference type="EMBL" id="RXK82940.1"/>
    </source>
</evidence>
<keyword evidence="2" id="KW-0238">DNA-binding</keyword>
<evidence type="ECO:0000256" key="1">
    <source>
        <dbReference type="ARBA" id="ARBA00022553"/>
    </source>
</evidence>
<accession>A0A4Q1D3E7</accession>
<dbReference type="InterPro" id="IPR016032">
    <property type="entry name" value="Sig_transdc_resp-reg_C-effctor"/>
</dbReference>
<dbReference type="Gene3D" id="3.40.50.2300">
    <property type="match status" value="1"/>
</dbReference>
<dbReference type="EMBL" id="SDHZ01000002">
    <property type="protein sequence ID" value="RXK82940.1"/>
    <property type="molecule type" value="Genomic_DNA"/>
</dbReference>